<organism evidence="2 3">
    <name type="scientific">Actinomadura fibrosa</name>
    <dbReference type="NCBI Taxonomy" id="111802"/>
    <lineage>
        <taxon>Bacteria</taxon>
        <taxon>Bacillati</taxon>
        <taxon>Actinomycetota</taxon>
        <taxon>Actinomycetes</taxon>
        <taxon>Streptosporangiales</taxon>
        <taxon>Thermomonosporaceae</taxon>
        <taxon>Actinomadura</taxon>
    </lineage>
</organism>
<feature type="domain" description="VOC" evidence="1">
    <location>
        <begin position="7"/>
        <end position="134"/>
    </location>
</feature>
<keyword evidence="3" id="KW-1185">Reference proteome</keyword>
<dbReference type="Gene3D" id="3.10.180.10">
    <property type="entry name" value="2,3-Dihydroxybiphenyl 1,2-Dioxygenase, domain 1"/>
    <property type="match status" value="1"/>
</dbReference>
<dbReference type="Pfam" id="PF00903">
    <property type="entry name" value="Glyoxalase"/>
    <property type="match status" value="1"/>
</dbReference>
<evidence type="ECO:0000313" key="3">
    <source>
        <dbReference type="Proteomes" id="UP001597063"/>
    </source>
</evidence>
<protein>
    <submittedName>
        <fullName evidence="2">VOC family protein</fullName>
    </submittedName>
</protein>
<dbReference type="InterPro" id="IPR029068">
    <property type="entry name" value="Glyas_Bleomycin-R_OHBP_Dase"/>
</dbReference>
<gene>
    <name evidence="2" type="ORF">ACFQZM_39045</name>
</gene>
<proteinExistence type="predicted"/>
<accession>A0ABW2XWP3</accession>
<comment type="caution">
    <text evidence="2">The sequence shown here is derived from an EMBL/GenBank/DDBJ whole genome shotgun (WGS) entry which is preliminary data.</text>
</comment>
<sequence length="136" mass="14803">MTGPLDTAQAITKLPAQDLERARAFYRDRLGLEPVEERDGGLRYVCGTTEFHLFSSSGAASGASTQIGFEVDDLDRVVADLRARGVRFEPFDMAGFDVKDDIVTVPNNYPSKGTGERGAFFRDSEGNLLAVGQAIR</sequence>
<reference evidence="3" key="1">
    <citation type="journal article" date="2019" name="Int. J. Syst. Evol. Microbiol.">
        <title>The Global Catalogue of Microorganisms (GCM) 10K type strain sequencing project: providing services to taxonomists for standard genome sequencing and annotation.</title>
        <authorList>
            <consortium name="The Broad Institute Genomics Platform"/>
            <consortium name="The Broad Institute Genome Sequencing Center for Infectious Disease"/>
            <person name="Wu L."/>
            <person name="Ma J."/>
        </authorList>
    </citation>
    <scope>NUCLEOTIDE SEQUENCE [LARGE SCALE GENOMIC DNA]</scope>
    <source>
        <strain evidence="3">JCM 9371</strain>
    </source>
</reference>
<dbReference type="InterPro" id="IPR004360">
    <property type="entry name" value="Glyas_Fos-R_dOase_dom"/>
</dbReference>
<dbReference type="RefSeq" id="WP_131762046.1">
    <property type="nucleotide sequence ID" value="NZ_CAACUY010000205.1"/>
</dbReference>
<dbReference type="PROSITE" id="PS51819">
    <property type="entry name" value="VOC"/>
    <property type="match status" value="1"/>
</dbReference>
<dbReference type="SUPFAM" id="SSF54593">
    <property type="entry name" value="Glyoxalase/Bleomycin resistance protein/Dihydroxybiphenyl dioxygenase"/>
    <property type="match status" value="1"/>
</dbReference>
<evidence type="ECO:0000259" key="1">
    <source>
        <dbReference type="PROSITE" id="PS51819"/>
    </source>
</evidence>
<dbReference type="Proteomes" id="UP001597063">
    <property type="component" value="Unassembled WGS sequence"/>
</dbReference>
<dbReference type="EMBL" id="JBHTGP010000018">
    <property type="protein sequence ID" value="MFD0690539.1"/>
    <property type="molecule type" value="Genomic_DNA"/>
</dbReference>
<dbReference type="InterPro" id="IPR037523">
    <property type="entry name" value="VOC_core"/>
</dbReference>
<name>A0ABW2XWP3_9ACTN</name>
<evidence type="ECO:0000313" key="2">
    <source>
        <dbReference type="EMBL" id="MFD0690539.1"/>
    </source>
</evidence>